<gene>
    <name evidence="2" type="ORF">H8711_06010</name>
</gene>
<evidence type="ECO:0000313" key="2">
    <source>
        <dbReference type="EMBL" id="MBC8546488.1"/>
    </source>
</evidence>
<evidence type="ECO:0000313" key="3">
    <source>
        <dbReference type="Proteomes" id="UP000653127"/>
    </source>
</evidence>
<comment type="caution">
    <text evidence="2">The sequence shown here is derived from an EMBL/GenBank/DDBJ whole genome shotgun (WGS) entry which is preliminary data.</text>
</comment>
<dbReference type="EMBL" id="JACRST010000006">
    <property type="protein sequence ID" value="MBC8546488.1"/>
    <property type="molecule type" value="Genomic_DNA"/>
</dbReference>
<reference evidence="2" key="1">
    <citation type="submission" date="2020-08" db="EMBL/GenBank/DDBJ databases">
        <title>Genome public.</title>
        <authorList>
            <person name="Liu C."/>
            <person name="Sun Q."/>
        </authorList>
    </citation>
    <scope>NUCLEOTIDE SEQUENCE</scope>
    <source>
        <strain evidence="2">NSJ-31</strain>
    </source>
</reference>
<evidence type="ECO:0000256" key="1">
    <source>
        <dbReference type="SAM" id="MobiDB-lite"/>
    </source>
</evidence>
<protein>
    <submittedName>
        <fullName evidence="2">Uncharacterized protein</fullName>
    </submittedName>
</protein>
<proteinExistence type="predicted"/>
<feature type="compositionally biased region" description="Basic and acidic residues" evidence="1">
    <location>
        <begin position="66"/>
        <end position="77"/>
    </location>
</feature>
<dbReference type="AlphaFoldDB" id="A0A926DW58"/>
<accession>A0A926DW58</accession>
<feature type="region of interest" description="Disordered" evidence="1">
    <location>
        <begin position="58"/>
        <end position="77"/>
    </location>
</feature>
<name>A0A926DW58_9FIRM</name>
<dbReference type="RefSeq" id="WP_249282567.1">
    <property type="nucleotide sequence ID" value="NZ_JACRST010000006.1"/>
</dbReference>
<sequence length="77" mass="8466">MEVEKMMDTLQKQLQLLSKRAQKTQSVRELAKISDSMANIAMAIAHLAGQIRFFSQGSSGLASRQTSKENSTRSHAG</sequence>
<keyword evidence="3" id="KW-1185">Reference proteome</keyword>
<dbReference type="Proteomes" id="UP000653127">
    <property type="component" value="Unassembled WGS sequence"/>
</dbReference>
<organism evidence="2 3">
    <name type="scientific">Ligaoa zhengdingensis</name>
    <dbReference type="NCBI Taxonomy" id="2763658"/>
    <lineage>
        <taxon>Bacteria</taxon>
        <taxon>Bacillati</taxon>
        <taxon>Bacillota</taxon>
        <taxon>Clostridia</taxon>
        <taxon>Eubacteriales</taxon>
        <taxon>Oscillospiraceae</taxon>
        <taxon>Ligaoa</taxon>
    </lineage>
</organism>